<gene>
    <name evidence="1" type="ORF">g.58108</name>
</gene>
<evidence type="ECO:0000313" key="1">
    <source>
        <dbReference type="EMBL" id="JAS70476.1"/>
    </source>
</evidence>
<organism evidence="1">
    <name type="scientific">Homalodisca liturata</name>
    <dbReference type="NCBI Taxonomy" id="320908"/>
    <lineage>
        <taxon>Eukaryota</taxon>
        <taxon>Metazoa</taxon>
        <taxon>Ecdysozoa</taxon>
        <taxon>Arthropoda</taxon>
        <taxon>Hexapoda</taxon>
        <taxon>Insecta</taxon>
        <taxon>Pterygota</taxon>
        <taxon>Neoptera</taxon>
        <taxon>Paraneoptera</taxon>
        <taxon>Hemiptera</taxon>
        <taxon>Auchenorrhyncha</taxon>
        <taxon>Membracoidea</taxon>
        <taxon>Cicadellidae</taxon>
        <taxon>Cicadellinae</taxon>
        <taxon>Proconiini</taxon>
        <taxon>Homalodisca</taxon>
    </lineage>
</organism>
<dbReference type="EMBL" id="GECU01037230">
    <property type="protein sequence ID" value="JAS70476.1"/>
    <property type="molecule type" value="Transcribed_RNA"/>
</dbReference>
<accession>A0A1B6H704</accession>
<dbReference type="AlphaFoldDB" id="A0A1B6H704"/>
<sequence>RHFTKPCDNLYPEPGSFSVLKTEYKRAFKNHRGEKLLAELEGCIKRAKRRQDYFRFEGDFAFNPEYKEKYVDYPRTRPRVKRPLGQFPVLGDDDIQRISEIHAQYVR</sequence>
<reference evidence="1" key="1">
    <citation type="submission" date="2015-11" db="EMBL/GenBank/DDBJ databases">
        <title>De novo transcriptome assembly of four potential Pierce s Disease insect vectors from Arizona vineyards.</title>
        <authorList>
            <person name="Tassone E.E."/>
        </authorList>
    </citation>
    <scope>NUCLEOTIDE SEQUENCE</scope>
</reference>
<name>A0A1B6H704_9HEMI</name>
<feature type="non-terminal residue" evidence="1">
    <location>
        <position position="1"/>
    </location>
</feature>
<protein>
    <submittedName>
        <fullName evidence="1">Uncharacterized protein</fullName>
    </submittedName>
</protein>
<feature type="non-terminal residue" evidence="1">
    <location>
        <position position="107"/>
    </location>
</feature>
<proteinExistence type="predicted"/>